<organism evidence="2 3">
    <name type="scientific">Ehrlichia ruminantium (strain Welgevonden)</name>
    <dbReference type="NCBI Taxonomy" id="254945"/>
    <lineage>
        <taxon>Bacteria</taxon>
        <taxon>Pseudomonadati</taxon>
        <taxon>Pseudomonadota</taxon>
        <taxon>Alphaproteobacteria</taxon>
        <taxon>Rickettsiales</taxon>
        <taxon>Anaplasmataceae</taxon>
        <taxon>Ehrlichia</taxon>
    </lineage>
</organism>
<proteinExistence type="predicted"/>
<dbReference type="KEGG" id="eru:Erum4360"/>
<dbReference type="Proteomes" id="UP000001021">
    <property type="component" value="Chromosome"/>
</dbReference>
<feature type="compositionally biased region" description="Basic and acidic residues" evidence="1">
    <location>
        <begin position="55"/>
        <end position="70"/>
    </location>
</feature>
<dbReference type="EMBL" id="CR925678">
    <property type="protein sequence ID" value="CAI26949.1"/>
    <property type="molecule type" value="Genomic_DNA"/>
</dbReference>
<keyword evidence="3" id="KW-1185">Reference proteome</keyword>
<feature type="region of interest" description="Disordered" evidence="1">
    <location>
        <begin position="1"/>
        <end position="70"/>
    </location>
</feature>
<feature type="compositionally biased region" description="Basic and acidic residues" evidence="1">
    <location>
        <begin position="1"/>
        <end position="13"/>
    </location>
</feature>
<dbReference type="KEGG" id="erw:ERWE_CDS_04550"/>
<feature type="compositionally biased region" description="Polar residues" evidence="1">
    <location>
        <begin position="34"/>
        <end position="48"/>
    </location>
</feature>
<sequence>MSDDSKKTGDSKFTKQFAGNRKSVGSGSGGFAQRYNNPNAISNKTTKFSETLSSKSEKDSSFSESKDVLRKSKLSNKNFAESTKKSRLDCLFLVRGKDNGRPAWHYVLVDKHKREMFLAKSRSGSIDVALYGQILYSGWGENPPQDIVKKIEDEFGV</sequence>
<evidence type="ECO:0000313" key="3">
    <source>
        <dbReference type="Proteomes" id="UP000001021"/>
    </source>
</evidence>
<reference evidence="2 3" key="1">
    <citation type="journal article" date="2006" name="J. Bacteriol.">
        <title>Comparative genomic analysis of three strains of Ehrlichia ruminantium reveals an active process of genome size plasticity.</title>
        <authorList>
            <person name="Frutos R."/>
            <person name="Viari A."/>
            <person name="Ferraz C."/>
            <person name="Morgat A."/>
            <person name="Eychenie S."/>
            <person name="Kandassami Y."/>
            <person name="Chantal I."/>
            <person name="Bensaid A."/>
            <person name="Coissac E."/>
            <person name="Vachiery N."/>
            <person name="Demaille J."/>
            <person name="Martinez D."/>
        </authorList>
    </citation>
    <scope>NUCLEOTIDE SEQUENCE [LARGE SCALE GENOMIC DNA]</scope>
    <source>
        <strain evidence="2 3">Welgevonden</strain>
    </source>
</reference>
<name>A0A0H3M8C1_EHRRW</name>
<evidence type="ECO:0000256" key="1">
    <source>
        <dbReference type="SAM" id="MobiDB-lite"/>
    </source>
</evidence>
<accession>A0A0H3M8C1</accession>
<evidence type="ECO:0000313" key="2">
    <source>
        <dbReference type="EMBL" id="CAI26949.1"/>
    </source>
</evidence>
<dbReference type="AlphaFoldDB" id="A0A0H3M8C1"/>
<gene>
    <name evidence="2" type="ordered locus">ERWE_CDS_04550</name>
</gene>
<dbReference type="RefSeq" id="WP_011155118.1">
    <property type="nucleotide sequence ID" value="NC_005295.2"/>
</dbReference>
<protein>
    <submittedName>
        <fullName evidence="2">Uncharacterized protein</fullName>
    </submittedName>
</protein>
<dbReference type="GeneID" id="33057939"/>
<dbReference type="HOGENOM" id="CLU_1685864_0_0_5"/>